<sequence>MVDKIGGVNPLRPNVTMNVNNSQNQGESEFSKVLSEALKNVNDQQKNVEKLTDDFAMGKVSNIHELIVEAEKASISLRLTVEVRNRIVEAYREIMRMQF</sequence>
<evidence type="ECO:0000256" key="4">
    <source>
        <dbReference type="HAMAP-Rule" id="MF_00724"/>
    </source>
</evidence>
<dbReference type="GO" id="GO:0005198">
    <property type="term" value="F:structural molecule activity"/>
    <property type="evidence" value="ECO:0007669"/>
    <property type="project" value="UniProtKB-UniRule"/>
</dbReference>
<dbReference type="Proteomes" id="UP000288947">
    <property type="component" value="Chromosome"/>
</dbReference>
<dbReference type="PRINTS" id="PR01006">
    <property type="entry name" value="FLGHOOKFLIE"/>
</dbReference>
<dbReference type="InterPro" id="IPR001624">
    <property type="entry name" value="FliE"/>
</dbReference>
<dbReference type="GO" id="GO:0003774">
    <property type="term" value="F:cytoskeletal motor activity"/>
    <property type="evidence" value="ECO:0007669"/>
    <property type="project" value="InterPro"/>
</dbReference>
<keyword evidence="3 4" id="KW-0975">Bacterial flagellum</keyword>
<gene>
    <name evidence="4" type="primary">fliE</name>
    <name evidence="7" type="ORF">CBS1_07110</name>
</gene>
<comment type="subcellular location">
    <subcellularLocation>
        <location evidence="1 4">Bacterial flagellum basal body</location>
    </subcellularLocation>
</comment>
<evidence type="ECO:0000313" key="8">
    <source>
        <dbReference type="Proteomes" id="UP000288947"/>
    </source>
</evidence>
<dbReference type="GO" id="GO:0009425">
    <property type="term" value="C:bacterial-type flagellum basal body"/>
    <property type="evidence" value="ECO:0007669"/>
    <property type="project" value="UniProtKB-SubCell"/>
</dbReference>
<name>A0AAE6CEB4_9BACT</name>
<comment type="similarity">
    <text evidence="2 4">Belongs to the FliE family.</text>
</comment>
<organism evidence="7 8">
    <name type="scientific">Fervidobacterium changbaicum</name>
    <dbReference type="NCBI Taxonomy" id="310769"/>
    <lineage>
        <taxon>Bacteria</taxon>
        <taxon>Thermotogati</taxon>
        <taxon>Thermotogota</taxon>
        <taxon>Thermotogae</taxon>
        <taxon>Thermotogales</taxon>
        <taxon>Fervidobacteriaceae</taxon>
        <taxon>Fervidobacterium</taxon>
    </lineage>
</organism>
<keyword evidence="7" id="KW-0282">Flagellum</keyword>
<feature type="compositionally biased region" description="Polar residues" evidence="6">
    <location>
        <begin position="15"/>
        <end position="26"/>
    </location>
</feature>
<reference evidence="7 8" key="1">
    <citation type="submission" date="2018-01" db="EMBL/GenBank/DDBJ databases">
        <title>The whole genome sequencing and assembly of Fervidobacterium changbaicum CBS-1 strain.</title>
        <authorList>
            <person name="Kim J.-Y."/>
            <person name="Park M.-K."/>
            <person name="Yi H."/>
            <person name="Bahn Y.-S."/>
            <person name="Kim J.F."/>
            <person name="Lee D.-W."/>
        </authorList>
    </citation>
    <scope>NUCLEOTIDE SEQUENCE [LARGE SCALE GENOMIC DNA]</scope>
    <source>
        <strain evidence="7 8">CBS-1</strain>
    </source>
</reference>
<dbReference type="EMBL" id="CP026721">
    <property type="protein sequence ID" value="QAV33507.1"/>
    <property type="molecule type" value="Genomic_DNA"/>
</dbReference>
<dbReference type="PANTHER" id="PTHR34653:SF1">
    <property type="entry name" value="FLAGELLAR HOOK-BASAL BODY COMPLEX PROTEIN FLIE"/>
    <property type="match status" value="1"/>
</dbReference>
<keyword evidence="7" id="KW-0969">Cilium</keyword>
<accession>A0AAE6CEB4</accession>
<evidence type="ECO:0000256" key="3">
    <source>
        <dbReference type="ARBA" id="ARBA00023143"/>
    </source>
</evidence>
<evidence type="ECO:0000256" key="2">
    <source>
        <dbReference type="ARBA" id="ARBA00009272"/>
    </source>
</evidence>
<evidence type="ECO:0000256" key="5">
    <source>
        <dbReference type="NCBIfam" id="TIGR00205"/>
    </source>
</evidence>
<dbReference type="HAMAP" id="MF_00724">
    <property type="entry name" value="FliE"/>
    <property type="match status" value="1"/>
</dbReference>
<proteinExistence type="inferred from homology"/>
<dbReference type="Pfam" id="PF02049">
    <property type="entry name" value="FliE"/>
    <property type="match status" value="1"/>
</dbReference>
<keyword evidence="7" id="KW-0966">Cell projection</keyword>
<feature type="region of interest" description="Disordered" evidence="6">
    <location>
        <begin position="1"/>
        <end position="26"/>
    </location>
</feature>
<dbReference type="AlphaFoldDB" id="A0AAE6CEB4"/>
<evidence type="ECO:0000256" key="6">
    <source>
        <dbReference type="SAM" id="MobiDB-lite"/>
    </source>
</evidence>
<dbReference type="NCBIfam" id="TIGR00205">
    <property type="entry name" value="fliE"/>
    <property type="match status" value="1"/>
</dbReference>
<keyword evidence="8" id="KW-1185">Reference proteome</keyword>
<evidence type="ECO:0000313" key="7">
    <source>
        <dbReference type="EMBL" id="QAV33507.1"/>
    </source>
</evidence>
<dbReference type="RefSeq" id="WP_090222894.1">
    <property type="nucleotide sequence ID" value="NZ_CP026721.1"/>
</dbReference>
<dbReference type="GO" id="GO:0071973">
    <property type="term" value="P:bacterial-type flagellum-dependent cell motility"/>
    <property type="evidence" value="ECO:0007669"/>
    <property type="project" value="InterPro"/>
</dbReference>
<dbReference type="PANTHER" id="PTHR34653">
    <property type="match status" value="1"/>
</dbReference>
<evidence type="ECO:0000256" key="1">
    <source>
        <dbReference type="ARBA" id="ARBA00004117"/>
    </source>
</evidence>
<protein>
    <recommendedName>
        <fullName evidence="4 5">Flagellar hook-basal body complex protein FliE</fullName>
    </recommendedName>
</protein>